<feature type="region of interest" description="Disordered" evidence="1">
    <location>
        <begin position="63"/>
        <end position="87"/>
    </location>
</feature>
<dbReference type="InterPro" id="IPR047773">
    <property type="entry name" value="YHYH_dom_bact"/>
</dbReference>
<organism evidence="2 3">
    <name type="scientific">Candidatus Wolfebacteria bacterium RIFCSPHIGHO2_01_FULL_48_22</name>
    <dbReference type="NCBI Taxonomy" id="1802555"/>
    <lineage>
        <taxon>Bacteria</taxon>
        <taxon>Candidatus Wolfeibacteriota</taxon>
    </lineage>
</organism>
<name>A0A1F8DUJ0_9BACT</name>
<dbReference type="STRING" id="1802555.A2755_00135"/>
<gene>
    <name evidence="2" type="ORF">A2755_00135</name>
</gene>
<dbReference type="AlphaFoldDB" id="A0A1F8DUJ0"/>
<evidence type="ECO:0000313" key="3">
    <source>
        <dbReference type="Proteomes" id="UP000177029"/>
    </source>
</evidence>
<sequence>MLRIRLLGIILATLGIVPFLVFAHPGRTDSYGCHTCRTNCPSWGLEYGEYHCHNAKALPQPKEPIRSHFREGGTGTTEPWPTYNKNGQNNMATVASETKEVAKGQSESRSTGFWRGILRFFGW</sequence>
<dbReference type="NCBIfam" id="NF033223">
    <property type="entry name" value="YHYH_alt"/>
    <property type="match status" value="1"/>
</dbReference>
<protein>
    <recommendedName>
        <fullName evidence="4">YHYH domain-containing protein</fullName>
    </recommendedName>
</protein>
<evidence type="ECO:0000313" key="2">
    <source>
        <dbReference type="EMBL" id="OGM91505.1"/>
    </source>
</evidence>
<evidence type="ECO:0008006" key="4">
    <source>
        <dbReference type="Google" id="ProtNLM"/>
    </source>
</evidence>
<accession>A0A1F8DUJ0</accession>
<reference evidence="2 3" key="1">
    <citation type="journal article" date="2016" name="Nat. Commun.">
        <title>Thousands of microbial genomes shed light on interconnected biogeochemical processes in an aquifer system.</title>
        <authorList>
            <person name="Anantharaman K."/>
            <person name="Brown C.T."/>
            <person name="Hug L.A."/>
            <person name="Sharon I."/>
            <person name="Castelle C.J."/>
            <person name="Probst A.J."/>
            <person name="Thomas B.C."/>
            <person name="Singh A."/>
            <person name="Wilkins M.J."/>
            <person name="Karaoz U."/>
            <person name="Brodie E.L."/>
            <person name="Williams K.H."/>
            <person name="Hubbard S.S."/>
            <person name="Banfield J.F."/>
        </authorList>
    </citation>
    <scope>NUCLEOTIDE SEQUENCE [LARGE SCALE GENOMIC DNA]</scope>
</reference>
<dbReference type="EMBL" id="MGIP01000010">
    <property type="protein sequence ID" value="OGM91505.1"/>
    <property type="molecule type" value="Genomic_DNA"/>
</dbReference>
<dbReference type="Proteomes" id="UP000177029">
    <property type="component" value="Unassembled WGS sequence"/>
</dbReference>
<comment type="caution">
    <text evidence="2">The sequence shown here is derived from an EMBL/GenBank/DDBJ whole genome shotgun (WGS) entry which is preliminary data.</text>
</comment>
<proteinExistence type="predicted"/>
<evidence type="ECO:0000256" key="1">
    <source>
        <dbReference type="SAM" id="MobiDB-lite"/>
    </source>
</evidence>